<keyword evidence="2" id="KW-1185">Reference proteome</keyword>
<name>A0AA86J527_9CAUD</name>
<organism evidence="1 2">
    <name type="scientific">Yersinia phage vB_Yru_GN1</name>
    <dbReference type="NCBI Taxonomy" id="3074381"/>
    <lineage>
        <taxon>Viruses</taxon>
        <taxon>Duplodnaviria</taxon>
        <taxon>Heunggongvirae</taxon>
        <taxon>Uroviricota</taxon>
        <taxon>Caudoviricetes</taxon>
        <taxon>Caudoviricetes incertae sedis</taxon>
        <taxon>Sepahanvirus</taxon>
        <taxon>Sepahanvirus vB-Yru-GN1</taxon>
    </lineage>
</organism>
<proteinExistence type="predicted"/>
<evidence type="ECO:0000313" key="1">
    <source>
        <dbReference type="EMBL" id="BES79858.1"/>
    </source>
</evidence>
<accession>A0AA86J527</accession>
<dbReference type="EMBL" id="LC779065">
    <property type="protein sequence ID" value="BES79858.1"/>
    <property type="molecule type" value="Genomic_DNA"/>
</dbReference>
<sequence length="101" mass="11820">MDNFEVNAEWVEITDLDSLIQSSHNRLMVYNKNNKSLYSGFSEWCDVDGSMVLLCVTNIEDQNDIIEGLPIDQNVIDEFRWFTFKYSVPEFDPEKFGLELN</sequence>
<dbReference type="Proteomes" id="UP001304813">
    <property type="component" value="Segment"/>
</dbReference>
<reference evidence="1 2" key="1">
    <citation type="submission" date="2023-09" db="EMBL/GenBank/DDBJ databases">
        <title>Analysis of phage genome (vB_Yru_GN1) of the bacterium (Yersinia ruckeri).</title>
        <authorList>
            <person name="Ganjoor M.S."/>
            <person name="Bouzari M."/>
            <person name="Soleimani-Delfan A."/>
        </authorList>
    </citation>
    <scope>NUCLEOTIDE SEQUENCE [LARGE SCALE GENOMIC DNA]</scope>
    <source>
        <strain evidence="2">vB_Yru_GN1</strain>
    </source>
</reference>
<protein>
    <submittedName>
        <fullName evidence="1">Uncharacterized protein</fullName>
    </submittedName>
</protein>
<evidence type="ECO:0000313" key="2">
    <source>
        <dbReference type="Proteomes" id="UP001304813"/>
    </source>
</evidence>